<dbReference type="InterPro" id="IPR001279">
    <property type="entry name" value="Metallo-B-lactamas"/>
</dbReference>
<evidence type="ECO:0000256" key="1">
    <source>
        <dbReference type="SAM" id="MobiDB-lite"/>
    </source>
</evidence>
<dbReference type="RefSeq" id="WP_270155530.1">
    <property type="nucleotide sequence ID" value="NZ_JAPNNL010000049.1"/>
</dbReference>
<dbReference type="EMBL" id="JAPNNL010000049">
    <property type="protein sequence ID" value="MDA0634709.1"/>
    <property type="molecule type" value="Genomic_DNA"/>
</dbReference>
<accession>A0ABT4SC01</accession>
<protein>
    <submittedName>
        <fullName evidence="3">MBL fold metallo-hydrolase</fullName>
    </submittedName>
</protein>
<feature type="domain" description="Metallo-beta-lactamase" evidence="2">
    <location>
        <begin position="37"/>
        <end position="250"/>
    </location>
</feature>
<dbReference type="InterPro" id="IPR036866">
    <property type="entry name" value="RibonucZ/Hydroxyglut_hydro"/>
</dbReference>
<evidence type="ECO:0000313" key="3">
    <source>
        <dbReference type="EMBL" id="MDA0634709.1"/>
    </source>
</evidence>
<gene>
    <name evidence="3" type="ORF">OUY22_14895</name>
</gene>
<dbReference type="Proteomes" id="UP001144036">
    <property type="component" value="Unassembled WGS sequence"/>
</dbReference>
<organism evidence="3 4">
    <name type="scientific">Nonomuraea corallina</name>
    <dbReference type="NCBI Taxonomy" id="2989783"/>
    <lineage>
        <taxon>Bacteria</taxon>
        <taxon>Bacillati</taxon>
        <taxon>Actinomycetota</taxon>
        <taxon>Actinomycetes</taxon>
        <taxon>Streptosporangiales</taxon>
        <taxon>Streptosporangiaceae</taxon>
        <taxon>Nonomuraea</taxon>
    </lineage>
</organism>
<comment type="caution">
    <text evidence="3">The sequence shown here is derived from an EMBL/GenBank/DDBJ whole genome shotgun (WGS) entry which is preliminary data.</text>
</comment>
<evidence type="ECO:0000259" key="2">
    <source>
        <dbReference type="SMART" id="SM00849"/>
    </source>
</evidence>
<feature type="region of interest" description="Disordered" evidence="1">
    <location>
        <begin position="138"/>
        <end position="168"/>
    </location>
</feature>
<keyword evidence="4" id="KW-1185">Reference proteome</keyword>
<dbReference type="PANTHER" id="PTHR23131">
    <property type="entry name" value="ENDORIBONUCLEASE LACTB2"/>
    <property type="match status" value="1"/>
</dbReference>
<dbReference type="InterPro" id="IPR036388">
    <property type="entry name" value="WH-like_DNA-bd_sf"/>
</dbReference>
<sequence length="362" mass="39439">MTRSRTARRAYAEQRPLDLGFGVWSVPVPIPGNPLGYTLVYAIDSPRGPVLVDAGWNHPEAWAALRDGLAVAGIDVAAVHGVVVTHFHPDHAGLAGQVREASGAWIAMHEADAALVDMMNGVGPDIRGAFQADMLRRAGAPPEDMPDVTTSDGRQRPPAPADRRLRDGDLVDLPGRKLRVVHTPGHTPGHVCLHLEDADRLFTGDHVLPGITPHIGIYPFDRDDIDPLGDFLESLDRVGTLGDLGALPAHEWIFPDVAARAAEIRLHHEEKLDRLHALLAERAEPLTIWETAAEMTWNRPWSELPPMLRGMAAGEAAAHLRALEVRGALRRLPGGDPVRFQALESWTPEARGENGGHRRDLP</sequence>
<dbReference type="InterPro" id="IPR050662">
    <property type="entry name" value="Sec-metab_biosynth-thioest"/>
</dbReference>
<dbReference type="Pfam" id="PF00753">
    <property type="entry name" value="Lactamase_B"/>
    <property type="match status" value="1"/>
</dbReference>
<reference evidence="3" key="1">
    <citation type="submission" date="2022-11" db="EMBL/GenBank/DDBJ databases">
        <title>Nonomuraea corallina sp. nov., a new species of the genus Nonomuraea isolated from sea side sediment in Thai sea.</title>
        <authorList>
            <person name="Ngamcharungchit C."/>
            <person name="Matsumoto A."/>
            <person name="Suriyachadkun C."/>
            <person name="Panbangred W."/>
            <person name="Inahashi Y."/>
            <person name="Intra B."/>
        </authorList>
    </citation>
    <scope>NUCLEOTIDE SEQUENCE</scope>
    <source>
        <strain evidence="3">MCN248</strain>
    </source>
</reference>
<dbReference type="SUPFAM" id="SSF56281">
    <property type="entry name" value="Metallo-hydrolase/oxidoreductase"/>
    <property type="match status" value="1"/>
</dbReference>
<dbReference type="CDD" id="cd07725">
    <property type="entry name" value="TTHA1429-like_MBL-fold"/>
    <property type="match status" value="1"/>
</dbReference>
<dbReference type="SMART" id="SM00849">
    <property type="entry name" value="Lactamase_B"/>
    <property type="match status" value="1"/>
</dbReference>
<evidence type="ECO:0000313" key="4">
    <source>
        <dbReference type="Proteomes" id="UP001144036"/>
    </source>
</evidence>
<name>A0ABT4SC01_9ACTN</name>
<dbReference type="PANTHER" id="PTHR23131:SF4">
    <property type="entry name" value="METALLO-BETA-LACTAMASE SUPERFAMILY POTEIN"/>
    <property type="match status" value="1"/>
</dbReference>
<dbReference type="Gene3D" id="1.10.10.10">
    <property type="entry name" value="Winged helix-like DNA-binding domain superfamily/Winged helix DNA-binding domain"/>
    <property type="match status" value="1"/>
</dbReference>
<proteinExistence type="predicted"/>
<dbReference type="Gene3D" id="3.60.15.10">
    <property type="entry name" value="Ribonuclease Z/Hydroxyacylglutathione hydrolase-like"/>
    <property type="match status" value="1"/>
</dbReference>